<keyword evidence="2" id="KW-1185">Reference proteome</keyword>
<proteinExistence type="predicted"/>
<evidence type="ECO:0000313" key="2">
    <source>
        <dbReference type="Proteomes" id="UP001262754"/>
    </source>
</evidence>
<gene>
    <name evidence="1" type="ORF">J2800_001007</name>
</gene>
<reference evidence="1 2" key="1">
    <citation type="submission" date="2023-07" db="EMBL/GenBank/DDBJ databases">
        <title>Sorghum-associated microbial communities from plants grown in Nebraska, USA.</title>
        <authorList>
            <person name="Schachtman D."/>
        </authorList>
    </citation>
    <scope>NUCLEOTIDE SEQUENCE [LARGE SCALE GENOMIC DNA]</scope>
    <source>
        <strain evidence="1 2">DS2154</strain>
    </source>
</reference>
<comment type="caution">
    <text evidence="1">The sequence shown here is derived from an EMBL/GenBank/DDBJ whole genome shotgun (WGS) entry which is preliminary data.</text>
</comment>
<protein>
    <submittedName>
        <fullName evidence="1">Uncharacterized protein</fullName>
    </submittedName>
</protein>
<sequence length="39" mass="4475">MTKTTPRKIRLVRLGEAKRLTRGEEGAGLEMATFRWEQG</sequence>
<organism evidence="1 2">
    <name type="scientific">Caulobacter rhizosphaerae</name>
    <dbReference type="NCBI Taxonomy" id="2010972"/>
    <lineage>
        <taxon>Bacteria</taxon>
        <taxon>Pseudomonadati</taxon>
        <taxon>Pseudomonadota</taxon>
        <taxon>Alphaproteobacteria</taxon>
        <taxon>Caulobacterales</taxon>
        <taxon>Caulobacteraceae</taxon>
        <taxon>Caulobacter</taxon>
    </lineage>
</organism>
<name>A0ABU1MVU4_9CAUL</name>
<dbReference type="EMBL" id="JAVDRL010000003">
    <property type="protein sequence ID" value="MDR6530271.1"/>
    <property type="molecule type" value="Genomic_DNA"/>
</dbReference>
<dbReference type="Proteomes" id="UP001262754">
    <property type="component" value="Unassembled WGS sequence"/>
</dbReference>
<accession>A0ABU1MVU4</accession>
<evidence type="ECO:0000313" key="1">
    <source>
        <dbReference type="EMBL" id="MDR6530271.1"/>
    </source>
</evidence>